<feature type="domain" description="TonB-dependent receptor plug" evidence="14">
    <location>
        <begin position="10"/>
        <end position="121"/>
    </location>
</feature>
<keyword evidence="2 11" id="KW-0813">Transport</keyword>
<sequence>MTAERRAGTVQSTPLSITAVSGAQLQAQGITNVSQLAAEVPGISQRNAGPGQTEFEIRGISSAGGSSPTVGFYLDDVPLTAPVQGLEGKVVIDPNVYDLNRVEVLRGPQGTLYGASSMGGTIRLLTNQPDTKDFAASGEVVGSTTKSGKAGYAVNAMVNIPLISDTLALRVTGSNSYTSGWIDRVVVSPFPQETDGGFARGDVLSAPEVKRYKNVNWEKLSGVRGSLLWTPTENLTVTPTIFYQKIRQGGPNYADQPPGIAYEAHYQPFDVSEPYSDRFTLMTLPIVYKLGDVNLTSVTGYYKRRSILNQDSSEVAQDFMEALIGIPDVSYDDAGALTAYEHDRSRQITQELRLSSAGSSPFQWVIGGFYQDFKAKTEINTTTPGPIVAETFGVPSYFFLNFTNTIKQYAAFGEASYKLGDFKLTAGVRYYHYKTGEDLTEGGGLVVGPGAPIVESLPSSHSGANPKVNLSYQPSHNLTIYAQASKGFRPGGGNAPPPVTCPNFPTSFAPDSLWSYELGEKARLFDNRLTVNSAVYHEVWSGIQQQLTLACGDTYTANAGTAHITGGELEATLHLTNQLTLTTGFSYTDAKLSSVLPGTGFYKGERIQNVPKWTNTATLVYSLPIDDTYTAVFRATDEYTGGTIDPNFAPVNHIPSRNLINLRLGVTSRNRFTAFIFANNVTDKRAYIGDPEEIFTFVPSFNRATTNQPRTIGIDLTYAIGGPK</sequence>
<evidence type="ECO:0000313" key="15">
    <source>
        <dbReference type="EMBL" id="MBA2933979.1"/>
    </source>
</evidence>
<evidence type="ECO:0000259" key="14">
    <source>
        <dbReference type="Pfam" id="PF07715"/>
    </source>
</evidence>
<dbReference type="GO" id="GO:0006826">
    <property type="term" value="P:iron ion transport"/>
    <property type="evidence" value="ECO:0007669"/>
    <property type="project" value="UniProtKB-KW"/>
</dbReference>
<dbReference type="PANTHER" id="PTHR32552">
    <property type="entry name" value="FERRICHROME IRON RECEPTOR-RELATED"/>
    <property type="match status" value="1"/>
</dbReference>
<evidence type="ECO:0000313" key="16">
    <source>
        <dbReference type="Proteomes" id="UP000570166"/>
    </source>
</evidence>
<dbReference type="Gene3D" id="2.40.170.20">
    <property type="entry name" value="TonB-dependent receptor, beta-barrel domain"/>
    <property type="match status" value="1"/>
</dbReference>
<dbReference type="EMBL" id="JACEIB010000004">
    <property type="protein sequence ID" value="MBA2933979.1"/>
    <property type="molecule type" value="Genomic_DNA"/>
</dbReference>
<dbReference type="Pfam" id="PF07715">
    <property type="entry name" value="Plug"/>
    <property type="match status" value="1"/>
</dbReference>
<evidence type="ECO:0000256" key="5">
    <source>
        <dbReference type="ARBA" id="ARBA00022692"/>
    </source>
</evidence>
<keyword evidence="5 11" id="KW-0812">Transmembrane</keyword>
<organism evidence="15 16">
    <name type="scientific">Sphingomonas chungangi</name>
    <dbReference type="NCBI Taxonomy" id="2683589"/>
    <lineage>
        <taxon>Bacteria</taxon>
        <taxon>Pseudomonadati</taxon>
        <taxon>Pseudomonadota</taxon>
        <taxon>Alphaproteobacteria</taxon>
        <taxon>Sphingomonadales</taxon>
        <taxon>Sphingomonadaceae</taxon>
        <taxon>Sphingomonas</taxon>
    </lineage>
</organism>
<evidence type="ECO:0000256" key="1">
    <source>
        <dbReference type="ARBA" id="ARBA00004571"/>
    </source>
</evidence>
<evidence type="ECO:0000256" key="3">
    <source>
        <dbReference type="ARBA" id="ARBA00022452"/>
    </source>
</evidence>
<keyword evidence="9 11" id="KW-0472">Membrane</keyword>
<dbReference type="InterPro" id="IPR012910">
    <property type="entry name" value="Plug_dom"/>
</dbReference>
<keyword evidence="4" id="KW-0410">Iron transport</keyword>
<dbReference type="InterPro" id="IPR039426">
    <property type="entry name" value="TonB-dep_rcpt-like"/>
</dbReference>
<comment type="subcellular location">
    <subcellularLocation>
        <location evidence="1 11">Cell outer membrane</location>
        <topology evidence="1 11">Multi-pass membrane protein</topology>
    </subcellularLocation>
</comment>
<keyword evidence="7" id="KW-0406">Ion transport</keyword>
<dbReference type="GO" id="GO:0009279">
    <property type="term" value="C:cell outer membrane"/>
    <property type="evidence" value="ECO:0007669"/>
    <property type="project" value="UniProtKB-SubCell"/>
</dbReference>
<comment type="similarity">
    <text evidence="11 12">Belongs to the TonB-dependent receptor family.</text>
</comment>
<name>A0A838L695_9SPHN</name>
<dbReference type="SUPFAM" id="SSF56935">
    <property type="entry name" value="Porins"/>
    <property type="match status" value="1"/>
</dbReference>
<reference evidence="15 16" key="1">
    <citation type="submission" date="2020-07" db="EMBL/GenBank/DDBJ databases">
        <authorList>
            <person name="Sun Q."/>
        </authorList>
    </citation>
    <scope>NUCLEOTIDE SEQUENCE [LARGE SCALE GENOMIC DNA]</scope>
    <source>
        <strain evidence="15 16">CGMCC 1.13654</strain>
    </source>
</reference>
<feature type="domain" description="TonB-dependent receptor-like beta-barrel" evidence="13">
    <location>
        <begin position="235"/>
        <end position="681"/>
    </location>
</feature>
<accession>A0A838L695</accession>
<gene>
    <name evidence="15" type="ORF">HZF05_07685</name>
</gene>
<dbReference type="RefSeq" id="WP_160365586.1">
    <property type="nucleotide sequence ID" value="NZ_JACEIB010000004.1"/>
</dbReference>
<evidence type="ECO:0000256" key="10">
    <source>
        <dbReference type="ARBA" id="ARBA00023237"/>
    </source>
</evidence>
<dbReference type="AlphaFoldDB" id="A0A838L695"/>
<comment type="caution">
    <text evidence="15">The sequence shown here is derived from an EMBL/GenBank/DDBJ whole genome shotgun (WGS) entry which is preliminary data.</text>
</comment>
<evidence type="ECO:0000256" key="9">
    <source>
        <dbReference type="ARBA" id="ARBA00023136"/>
    </source>
</evidence>
<dbReference type="InterPro" id="IPR036942">
    <property type="entry name" value="Beta-barrel_TonB_sf"/>
</dbReference>
<keyword evidence="8 12" id="KW-0798">TonB box</keyword>
<evidence type="ECO:0000256" key="7">
    <source>
        <dbReference type="ARBA" id="ARBA00023065"/>
    </source>
</evidence>
<keyword evidence="15" id="KW-0675">Receptor</keyword>
<evidence type="ECO:0000256" key="4">
    <source>
        <dbReference type="ARBA" id="ARBA00022496"/>
    </source>
</evidence>
<keyword evidence="10 11" id="KW-0998">Cell outer membrane</keyword>
<dbReference type="PROSITE" id="PS52016">
    <property type="entry name" value="TONB_DEPENDENT_REC_3"/>
    <property type="match status" value="1"/>
</dbReference>
<dbReference type="CDD" id="cd01347">
    <property type="entry name" value="ligand_gated_channel"/>
    <property type="match status" value="1"/>
</dbReference>
<protein>
    <submittedName>
        <fullName evidence="15">TonB-dependent receptor</fullName>
    </submittedName>
</protein>
<evidence type="ECO:0000256" key="12">
    <source>
        <dbReference type="RuleBase" id="RU003357"/>
    </source>
</evidence>
<dbReference type="InterPro" id="IPR000531">
    <property type="entry name" value="Beta-barrel_TonB"/>
</dbReference>
<keyword evidence="6" id="KW-0408">Iron</keyword>
<evidence type="ECO:0000256" key="8">
    <source>
        <dbReference type="ARBA" id="ARBA00023077"/>
    </source>
</evidence>
<keyword evidence="16" id="KW-1185">Reference proteome</keyword>
<evidence type="ECO:0000256" key="6">
    <source>
        <dbReference type="ARBA" id="ARBA00023004"/>
    </source>
</evidence>
<evidence type="ECO:0000256" key="11">
    <source>
        <dbReference type="PROSITE-ProRule" id="PRU01360"/>
    </source>
</evidence>
<evidence type="ECO:0000259" key="13">
    <source>
        <dbReference type="Pfam" id="PF00593"/>
    </source>
</evidence>
<dbReference type="Proteomes" id="UP000570166">
    <property type="component" value="Unassembled WGS sequence"/>
</dbReference>
<dbReference type="PANTHER" id="PTHR32552:SF81">
    <property type="entry name" value="TONB-DEPENDENT OUTER MEMBRANE RECEPTOR"/>
    <property type="match status" value="1"/>
</dbReference>
<dbReference type="Pfam" id="PF00593">
    <property type="entry name" value="TonB_dep_Rec_b-barrel"/>
    <property type="match status" value="1"/>
</dbReference>
<evidence type="ECO:0000256" key="2">
    <source>
        <dbReference type="ARBA" id="ARBA00022448"/>
    </source>
</evidence>
<keyword evidence="3 11" id="KW-1134">Transmembrane beta strand</keyword>
<proteinExistence type="inferred from homology"/>